<accession>A0ACC6M168</accession>
<sequence>MKKESFWYTTKDQHEIHVKCWHSPTPPKAIVQIAHGMVEHIERYDAFATYLTEQGITVYGHDHRGHGKTGEKNNTQGFFAEKNGFDRVVYDCIELTEMIRENNKQLPIFLVGHSMGSFISRRYIMLTPQYLTGVILIGTSFQPNSLLNVAKQAAKVTTMFRGKNKEAKLMNKLTFLGYNKHTDKQTDFDWLCSVHKEVEQYEEDKLCGFIPTNQFFYDLYTGIQLIQSKEKNKLIPTGLPLLFLSGKDDPVGQYGQGVEKCVDFYQTLGVKNIDLHLYEEKRHEILNETNKIDIFHEIVTWINRQMTCHNLTQSL</sequence>
<reference evidence="1" key="1">
    <citation type="submission" date="2023-11" db="EMBL/GenBank/DDBJ databases">
        <title>Gracilibacillus pellucida a moderately halophilic bacterium isolated from saline soil in Xinjiang province.</title>
        <authorList>
            <person name="Zhang Z."/>
            <person name="Tan F."/>
            <person name="Wang Y."/>
            <person name="Xia M."/>
        </authorList>
    </citation>
    <scope>NUCLEOTIDE SEQUENCE</scope>
    <source>
        <strain evidence="1">S3-1-1</strain>
    </source>
</reference>
<keyword evidence="2" id="KW-1185">Reference proteome</keyword>
<proteinExistence type="predicted"/>
<keyword evidence="1" id="KW-0378">Hydrolase</keyword>
<evidence type="ECO:0000313" key="2">
    <source>
        <dbReference type="Proteomes" id="UP001277972"/>
    </source>
</evidence>
<gene>
    <name evidence="1" type="ORF">SH601_01680</name>
</gene>
<comment type="caution">
    <text evidence="1">The sequence shown here is derived from an EMBL/GenBank/DDBJ whole genome shotgun (WGS) entry which is preliminary data.</text>
</comment>
<name>A0ACC6M168_9BACI</name>
<protein>
    <submittedName>
        <fullName evidence="1">Alpha/beta hydrolase</fullName>
    </submittedName>
</protein>
<dbReference type="Proteomes" id="UP001277972">
    <property type="component" value="Unassembled WGS sequence"/>
</dbReference>
<organism evidence="1 2">
    <name type="scientific">Gracilibacillus pellucidus</name>
    <dbReference type="NCBI Taxonomy" id="3095368"/>
    <lineage>
        <taxon>Bacteria</taxon>
        <taxon>Bacillati</taxon>
        <taxon>Bacillota</taxon>
        <taxon>Bacilli</taxon>
        <taxon>Bacillales</taxon>
        <taxon>Bacillaceae</taxon>
        <taxon>Gracilibacillus</taxon>
    </lineage>
</organism>
<evidence type="ECO:0000313" key="1">
    <source>
        <dbReference type="EMBL" id="MDX8044684.1"/>
    </source>
</evidence>
<dbReference type="EMBL" id="JAWZSR010000001">
    <property type="protein sequence ID" value="MDX8044684.1"/>
    <property type="molecule type" value="Genomic_DNA"/>
</dbReference>